<keyword evidence="1" id="KW-1133">Transmembrane helix</keyword>
<organism evidence="2 3">
    <name type="scientific">Vibrio neptunius</name>
    <dbReference type="NCBI Taxonomy" id="170651"/>
    <lineage>
        <taxon>Bacteria</taxon>
        <taxon>Pseudomonadati</taxon>
        <taxon>Pseudomonadota</taxon>
        <taxon>Gammaproteobacteria</taxon>
        <taxon>Vibrionales</taxon>
        <taxon>Vibrionaceae</taxon>
        <taxon>Vibrio</taxon>
    </lineage>
</organism>
<keyword evidence="3" id="KW-1185">Reference proteome</keyword>
<feature type="transmembrane region" description="Helical" evidence="1">
    <location>
        <begin position="563"/>
        <end position="580"/>
    </location>
</feature>
<dbReference type="EMBL" id="JAFHLB010000005">
    <property type="protein sequence ID" value="MBN3577269.1"/>
    <property type="molecule type" value="Genomic_DNA"/>
</dbReference>
<evidence type="ECO:0000313" key="2">
    <source>
        <dbReference type="EMBL" id="MBN3577269.1"/>
    </source>
</evidence>
<accession>A0ABS3A0A0</accession>
<reference evidence="2 3" key="1">
    <citation type="submission" date="2021-02" db="EMBL/GenBank/DDBJ databases">
        <title>Draft Genome Sequences of 5 Vibrio neptunius Strains Isolated From of Bivalve Hatcheries.</title>
        <authorList>
            <person name="Galvis F."/>
            <person name="Barja J.L."/>
            <person name="Lemos M.L."/>
            <person name="Balado M."/>
        </authorList>
    </citation>
    <scope>NUCLEOTIDE SEQUENCE [LARGE SCALE GENOMIC DNA]</scope>
    <source>
        <strain evidence="2 3">PP-145.98</strain>
    </source>
</reference>
<proteinExistence type="predicted"/>
<feature type="transmembrane region" description="Helical" evidence="1">
    <location>
        <begin position="586"/>
        <end position="604"/>
    </location>
</feature>
<dbReference type="Proteomes" id="UP000779070">
    <property type="component" value="Unassembled WGS sequence"/>
</dbReference>
<keyword evidence="1" id="KW-0812">Transmembrane</keyword>
<name>A0ABS3A0A0_9VIBR</name>
<protein>
    <submittedName>
        <fullName evidence="2">Uncharacterized protein</fullName>
    </submittedName>
</protein>
<keyword evidence="1" id="KW-0472">Membrane</keyword>
<evidence type="ECO:0000313" key="3">
    <source>
        <dbReference type="Proteomes" id="UP000779070"/>
    </source>
</evidence>
<feature type="non-terminal residue" evidence="2">
    <location>
        <position position="1"/>
    </location>
</feature>
<comment type="caution">
    <text evidence="2">The sequence shown here is derived from an EMBL/GenBank/DDBJ whole genome shotgun (WGS) entry which is preliminary data.</text>
</comment>
<gene>
    <name evidence="2" type="ORF">JYA62_06245</name>
</gene>
<evidence type="ECO:0000256" key="1">
    <source>
        <dbReference type="SAM" id="Phobius"/>
    </source>
</evidence>
<dbReference type="RefSeq" id="WP_206369354.1">
    <property type="nucleotide sequence ID" value="NZ_CAWPTR010000139.1"/>
</dbReference>
<sequence>SQDTLSALVEDYRSPDTKWLADKNKDKPSQYGLDVFTTANNYHLAADELAETMQKSHSEKKDGTLVVLLDPVGRQADIALSLSMLFLAEKAFEASRVYPKTIGDIILQLQKSGSGAVKESINENVDLTELNNFYQDNSFVKEKATSQRTKILDLYSSFAYKGLADNSLGSLNAYFDLYFYSQSPKDKVKEIEKLSKVMQATLDGIEGTEEGQKVVFFMVSDEAADDSAYATYQRHLEAILLQCQDGVDWSDVTQALIKNTANILEFVYCWIYSSAKYVQKGTITSALILRPLAFTKLLNFIPVFFEKGFGIKELDGNVRITLDKLAEVLAKNIDSVGKNDSPLNRVLTAHHHGKKMINWANSQWKNRIPEMELSAKSAQWPELEIPKFGGRHSNFTAESSLELLGKGGDGVIAMVSLRANIDVLIQLLQNSAFENADPLKRGTETDSMLDYAKLVAALSAGITDYVSVSRANLLLQKRLINSNRVYYALRSGLPQLFAVTTIGARNAITAKMESIIGGLEKISTGKAVSKLVVISNLAVMASSGYGAYDAYQTGNRKLFNGHIYTILSSAFFLAGPVIALRNMATIRYGNAYFFLFGMVFLLAADMAKKIGLKSDFDNLLYRGFWGKSRKYSFWYFEGGGNIKIPDRLSEAAKNYHDEKYQLALQIEQQEFLNYFYQPRMLVEVSEISKTKKCYQYEFRLPSFTLGQSNIIAAVYSKRVINLGHTYSATNGMQIKASLNTEATQAFRKAFSEAETDLERFPQYSPPELCQNFNIYFSVIMESEPGETLEVRWYYEQSPGVTVPKRMVTNDGNLVTTYHGMIDGKHSNIEQD</sequence>